<dbReference type="SMART" id="SM00483">
    <property type="entry name" value="POLXc"/>
    <property type="match status" value="1"/>
</dbReference>
<dbReference type="GO" id="GO:0003677">
    <property type="term" value="F:DNA binding"/>
    <property type="evidence" value="ECO:0007669"/>
    <property type="project" value="InterPro"/>
</dbReference>
<dbReference type="PRINTS" id="PR00870">
    <property type="entry name" value="DNAPOLXBETA"/>
</dbReference>
<dbReference type="InterPro" id="IPR028207">
    <property type="entry name" value="DNA_pol_B_palm_palm"/>
</dbReference>
<dbReference type="Gene3D" id="1.10.150.20">
    <property type="entry name" value="5' to 3' exonuclease, C-terminal subdomain"/>
    <property type="match status" value="1"/>
</dbReference>
<keyword evidence="5" id="KW-0808">Transferase</keyword>
<dbReference type="FunFam" id="3.30.210.10:FF:000002">
    <property type="entry name" value="DNA polymerase"/>
    <property type="match status" value="1"/>
</dbReference>
<reference evidence="20" key="1">
    <citation type="submission" date="2022-11" db="EMBL/GenBank/DDBJ databases">
        <authorList>
            <person name="Morgan W.R."/>
            <person name="Tartar A."/>
        </authorList>
    </citation>
    <scope>NUCLEOTIDE SEQUENCE</scope>
    <source>
        <strain evidence="20">ARSEF 373</strain>
    </source>
</reference>
<dbReference type="InterPro" id="IPR002008">
    <property type="entry name" value="DNA_pol_X_beta-like"/>
</dbReference>
<name>A0AAV2ZES0_9STRA</name>
<dbReference type="InterPro" id="IPR029398">
    <property type="entry name" value="PolB_thumb"/>
</dbReference>
<keyword evidence="4" id="KW-0237">DNA synthesis</keyword>
<dbReference type="SUPFAM" id="SSF81301">
    <property type="entry name" value="Nucleotidyltransferase"/>
    <property type="match status" value="1"/>
</dbReference>
<accession>A0AAV2ZES0</accession>
<evidence type="ECO:0000256" key="10">
    <source>
        <dbReference type="ARBA" id="ARBA00022932"/>
    </source>
</evidence>
<feature type="compositionally biased region" description="Basic and acidic residues" evidence="17">
    <location>
        <begin position="1245"/>
        <end position="1258"/>
    </location>
</feature>
<evidence type="ECO:0000256" key="3">
    <source>
        <dbReference type="ARBA" id="ARBA00012417"/>
    </source>
</evidence>
<feature type="active site" description="Nucleophile; Schiff-base intermediate with DNA; for 5'-dRP lyase activity" evidence="15">
    <location>
        <position position="1788"/>
    </location>
</feature>
<keyword evidence="13" id="KW-0234">DNA repair</keyword>
<dbReference type="GO" id="GO:0003887">
    <property type="term" value="F:DNA-directed DNA polymerase activity"/>
    <property type="evidence" value="ECO:0007669"/>
    <property type="project" value="UniProtKB-KW"/>
</dbReference>
<feature type="compositionally biased region" description="Basic and acidic residues" evidence="17">
    <location>
        <begin position="231"/>
        <end position="241"/>
    </location>
</feature>
<dbReference type="Pfam" id="PF14791">
    <property type="entry name" value="DNA_pol_B_thumb"/>
    <property type="match status" value="1"/>
</dbReference>
<proteinExistence type="inferred from homology"/>
<comment type="similarity">
    <text evidence="2">Belongs to the XK family.</text>
</comment>
<dbReference type="EMBL" id="DAKRPA010000008">
    <property type="protein sequence ID" value="DBA04420.1"/>
    <property type="molecule type" value="Genomic_DNA"/>
</dbReference>
<dbReference type="InterPro" id="IPR027421">
    <property type="entry name" value="DNA_pol_lamdba_lyase_dom_sf"/>
</dbReference>
<dbReference type="InterPro" id="IPR010996">
    <property type="entry name" value="HHH_MUS81"/>
</dbReference>
<feature type="region of interest" description="Disordered" evidence="17">
    <location>
        <begin position="2072"/>
        <end position="2091"/>
    </location>
</feature>
<feature type="coiled-coil region" evidence="16">
    <location>
        <begin position="330"/>
        <end position="375"/>
    </location>
</feature>
<dbReference type="PANTHER" id="PTHR11276:SF28">
    <property type="entry name" value="DNA POLYMERASE LAMBDA"/>
    <property type="match status" value="1"/>
</dbReference>
<feature type="transmembrane region" description="Helical" evidence="18">
    <location>
        <begin position="1311"/>
        <end position="1334"/>
    </location>
</feature>
<evidence type="ECO:0000313" key="21">
    <source>
        <dbReference type="Proteomes" id="UP001146120"/>
    </source>
</evidence>
<evidence type="ECO:0000256" key="14">
    <source>
        <dbReference type="ARBA" id="ARBA00049244"/>
    </source>
</evidence>
<evidence type="ECO:0000256" key="2">
    <source>
        <dbReference type="ARBA" id="ARBA00008789"/>
    </source>
</evidence>
<dbReference type="EC" id="2.7.7.7" evidence="3"/>
<dbReference type="Gene3D" id="3.30.460.10">
    <property type="entry name" value="Beta Polymerase, domain 2"/>
    <property type="match status" value="1"/>
</dbReference>
<evidence type="ECO:0000256" key="7">
    <source>
        <dbReference type="ARBA" id="ARBA00022695"/>
    </source>
</evidence>
<keyword evidence="7" id="KW-0548">Nucleotidyltransferase</keyword>
<feature type="compositionally biased region" description="Basic and acidic residues" evidence="17">
    <location>
        <begin position="1467"/>
        <end position="1476"/>
    </location>
</feature>
<keyword evidence="9" id="KW-0227">DNA damage</keyword>
<keyword evidence="8" id="KW-0235">DNA replication</keyword>
<dbReference type="GO" id="GO:0006303">
    <property type="term" value="P:double-strand break repair via nonhomologous end joining"/>
    <property type="evidence" value="ECO:0007669"/>
    <property type="project" value="TreeGrafter"/>
</dbReference>
<evidence type="ECO:0000313" key="20">
    <source>
        <dbReference type="EMBL" id="DBA04420.1"/>
    </source>
</evidence>
<dbReference type="Pfam" id="PF09815">
    <property type="entry name" value="XK-related"/>
    <property type="match status" value="1"/>
</dbReference>
<dbReference type="SUPFAM" id="SSF47802">
    <property type="entry name" value="DNA polymerase beta, N-terminal domain-like"/>
    <property type="match status" value="1"/>
</dbReference>
<dbReference type="InterPro" id="IPR002054">
    <property type="entry name" value="DNA-dir_DNA_pol_X"/>
</dbReference>
<feature type="transmembrane region" description="Helical" evidence="18">
    <location>
        <begin position="1419"/>
        <end position="1442"/>
    </location>
</feature>
<dbReference type="Pfam" id="PF14716">
    <property type="entry name" value="HHH_8"/>
    <property type="match status" value="1"/>
</dbReference>
<feature type="compositionally biased region" description="Polar residues" evidence="17">
    <location>
        <begin position="1478"/>
        <end position="1493"/>
    </location>
</feature>
<keyword evidence="21" id="KW-1185">Reference proteome</keyword>
<dbReference type="CDD" id="cd00141">
    <property type="entry name" value="NT_POLXc"/>
    <property type="match status" value="1"/>
</dbReference>
<feature type="region of interest" description="Disordered" evidence="17">
    <location>
        <begin position="221"/>
        <end position="250"/>
    </location>
</feature>
<feature type="region of interest" description="Disordered" evidence="17">
    <location>
        <begin position="1467"/>
        <end position="1493"/>
    </location>
</feature>
<comment type="subcellular location">
    <subcellularLocation>
        <location evidence="1">Membrane</location>
        <topology evidence="1">Multi-pass membrane protein</topology>
    </subcellularLocation>
</comment>
<feature type="compositionally biased region" description="Basic and acidic residues" evidence="17">
    <location>
        <begin position="1637"/>
        <end position="1655"/>
    </location>
</feature>
<feature type="region of interest" description="Disordered" evidence="17">
    <location>
        <begin position="1615"/>
        <end position="1655"/>
    </location>
</feature>
<organism evidence="20 21">
    <name type="scientific">Lagenidium giganteum</name>
    <dbReference type="NCBI Taxonomy" id="4803"/>
    <lineage>
        <taxon>Eukaryota</taxon>
        <taxon>Sar</taxon>
        <taxon>Stramenopiles</taxon>
        <taxon>Oomycota</taxon>
        <taxon>Peronosporomycetes</taxon>
        <taxon>Pythiales</taxon>
        <taxon>Pythiaceae</taxon>
    </lineage>
</organism>
<dbReference type="PANTHER" id="PTHR11276">
    <property type="entry name" value="DNA POLYMERASE TYPE-X FAMILY MEMBER"/>
    <property type="match status" value="1"/>
</dbReference>
<feature type="domain" description="DNA-directed DNA polymerase X" evidence="19">
    <location>
        <begin position="1727"/>
        <end position="2060"/>
    </location>
</feature>
<dbReference type="Proteomes" id="UP001146120">
    <property type="component" value="Unassembled WGS sequence"/>
</dbReference>
<dbReference type="InterPro" id="IPR018629">
    <property type="entry name" value="XK-rel"/>
</dbReference>
<dbReference type="PRINTS" id="PR00869">
    <property type="entry name" value="DNAPOLX"/>
</dbReference>
<feature type="region of interest" description="Disordered" evidence="17">
    <location>
        <begin position="1245"/>
        <end position="1272"/>
    </location>
</feature>
<dbReference type="SUPFAM" id="SSF81585">
    <property type="entry name" value="PsbU/PolX domain-like"/>
    <property type="match status" value="1"/>
</dbReference>
<dbReference type="InterPro" id="IPR043519">
    <property type="entry name" value="NT_sf"/>
</dbReference>
<keyword evidence="11 18" id="KW-1133">Transmembrane helix</keyword>
<dbReference type="Pfam" id="PF14792">
    <property type="entry name" value="DNA_pol_B_palm"/>
    <property type="match status" value="1"/>
</dbReference>
<dbReference type="Gene3D" id="1.10.150.110">
    <property type="entry name" value="DNA polymerase beta, N-terminal domain-like"/>
    <property type="match status" value="1"/>
</dbReference>
<protein>
    <recommendedName>
        <fullName evidence="3">DNA-directed DNA polymerase</fullName>
        <ecNumber evidence="3">2.7.7.7</ecNumber>
    </recommendedName>
</protein>
<evidence type="ECO:0000256" key="13">
    <source>
        <dbReference type="ARBA" id="ARBA00023204"/>
    </source>
</evidence>
<dbReference type="InterPro" id="IPR037160">
    <property type="entry name" value="DNA_Pol_thumb_sf"/>
</dbReference>
<feature type="region of interest" description="Disordered" evidence="17">
    <location>
        <begin position="64"/>
        <end position="88"/>
    </location>
</feature>
<dbReference type="InterPro" id="IPR018944">
    <property type="entry name" value="DNA_pol_lambd_fingers_domain"/>
</dbReference>
<dbReference type="InterPro" id="IPR022312">
    <property type="entry name" value="DNA_pol_X"/>
</dbReference>
<sequence length="2091" mass="235886">MHASVNVVESIQQWRSVVHQGRVSSLTDWLGFSLIRNPFVVGGGLDAVISQKLDTDVALYRRPHPAPVRLPSDDKSASAGRKKPHRQLAKPLVSIAPDDDVADGGCIRSAMDVLVEEEAMHGRLRAWGLAQSLLSRAESMRDSPAAERDGNEHINKKTWSTYDEIAAVKTQLQHSREHYRHEWEKKCVKMMQMLTEVLSEEHREARVSALKLELKQLEVTKEKARRARKTGVSDREQDQKKSIRKKTVQRSRAIAREQLDNTEREHGDLHADNTTEIAVEFPSSSDDTAVLIPPSVAAANAASVDKQESLDAKRAMNWQKREAEHARQAQLMFERQQKRLERALMRMEEERSATIERRERKRLLAREQRQRLERAAAVPIFTGLQKLSGKKYLVSMYKHRAKGYVLDGFRVVAYDPSSSSTFSLLMSRREYVSLGYGTTVEGMMAFCQWLCLIYEKRKRSFRLVWSGAPCPPPLRVREYDQVLICFHREGVKTGGSFHLVSLFLRTTEPNQLHWVIMSGLAKDVDTCEKIVMAKELLYEGCMIERADTVGNNFVGWKHGNSHTDNPIAERKRLYSGDLAFNGRRATVHVHDVSATEYELQVDLPASDNVSASPLAIVLLKKDVNPYNVRLPHSAYGELLGCVQFEQLDVTMRVQATSAWRAVVQPVWFDTLAKYVRIIRLSRCSCKIGSKFYFATLYVVQQKTEFRSYIMIELTWIPSTTEDIMRRMVVRISVSEYLHCTNAMKRIVPVLASAPDCQQCSLVPTEAVEATPSLRLTTPRACPACTSAQVNRLESLHRILCDPDTAMEPLDRLKQSWRYCRDCGNRPDPIVILLGISRWTTEEHVQNLSHNGFICVYSYVSLQPSAAQNFRDRLFQSGVVVVVMADIGLTAQSVRAFGDQLQWRLFPEYHRLPVALAVCMEASLTLSEMSDVLETRRRNSPHGTLPLRNDLDLFEHVDSLATTARDLQQHSSFVAGVNDTVVANDLLNFEAYLVTEALVVEATRVLLDPTSDWKMPGATVGASSWSFACTFLQSPSTIGQELNACDPIHIPAPTRELLAAYKSHAKWPAAAEAVRPPFRLLLRFMELVLQLQRILVERGGAILDHRADISLSGSEWSPLVAVIAIALPKETHTTNKGKMVGLLKGGFTLLSVAYETSTVVMDIVLNTEYIKRKWIHEYILSLVFLTLSGVTMGIVGLALETRRPNRYVRNDHLNKTVAFLIGVLQLRVLVETFHVTSANIKKTRRDKELGLTHDEERPNSESGAPSPNGTSANKDLQRLKDGLTYATFVQGIIRDVPVFIIQANATIHYRKWLLVDLWAVCSSGLTLVHAVATYVTKQNEGAFMVAALPRALLFFPFFSLFVVNGANLTARQGDAAEVLGDRKLRVLHAWRILENLFGIGAALTQQRYTNFKPASSDRTVIIAGVSCAGFFLITWLVFVAALASHQHVHSHMRLGDDSRDIIVIDTDTDHETDDHDTAAPSSPTMPQRRAPQTDNNKLLHGQRVFVVPYGPDVSRKRLEVWREMVVKLGGSVVSTAHMVTTGSRPTKRLKTSVKWEVVDVAIISDQLEPDKAKDHLGATSFPPDVQFYTPAWLTYLLAEKKFPPCGDGFKWNPDAAPLSPAKNEPEAAVEAVQDGDESESHGGDDDGSDLNRADNSEIKRAPIVRIDFEKIEREEEALQAEKDKLVKERIPIFYANNPGFRPISESGDASHTKQEHFICQKTSVMQQNLNAHLTDPLEELMEYLQVEKDIWRAYSYKKIISSLKVMRTRVSRVSDLKGLWWAKGRMRDKVVEILETGKMEKLEAKKVNPRLKTLVDFTRVWGIGPTTATKLYSLDDLRDRGQDVLSHQQKIGLKHFQDFLTKIPRQVQRTAEVAEIEKTVVDEVHRIIPNATAMACGSYRRAKLFSGDCDILITDPDRDDCTILPELLDRLHASGFLTGMLFAKIDDLTHVTNHHIGGSDTYMGVCRLSKDHPYRRLDIKVYPRRFFGFALLYFTGSDHFNRSMRLFARKKGWSLSDKYLKKVVRNKGVGKIEVGESVVCYSEIDVFIALGVEYKDPIERNCFDIRFLDDDEEKAKTGKQAGKTDEDADELE</sequence>
<feature type="transmembrane region" description="Helical" evidence="18">
    <location>
        <begin position="1177"/>
        <end position="1198"/>
    </location>
</feature>
<feature type="transmembrane region" description="Helical" evidence="18">
    <location>
        <begin position="1340"/>
        <end position="1362"/>
    </location>
</feature>
<evidence type="ECO:0000256" key="17">
    <source>
        <dbReference type="SAM" id="MobiDB-lite"/>
    </source>
</evidence>
<keyword evidence="6 18" id="KW-0812">Transmembrane</keyword>
<keyword evidence="12 18" id="KW-0472">Membrane</keyword>
<dbReference type="Gene3D" id="3.30.210.10">
    <property type="entry name" value="DNA polymerase, thumb domain"/>
    <property type="match status" value="1"/>
</dbReference>
<dbReference type="Pfam" id="PF10391">
    <property type="entry name" value="DNA_pol_lambd_f"/>
    <property type="match status" value="1"/>
</dbReference>
<evidence type="ECO:0000256" key="1">
    <source>
        <dbReference type="ARBA" id="ARBA00004141"/>
    </source>
</evidence>
<evidence type="ECO:0000259" key="19">
    <source>
        <dbReference type="SMART" id="SM00483"/>
    </source>
</evidence>
<comment type="caution">
    <text evidence="20">The sequence shown here is derived from an EMBL/GenBank/DDBJ whole genome shotgun (WGS) entry which is preliminary data.</text>
</comment>
<keyword evidence="10" id="KW-0239">DNA-directed DNA polymerase</keyword>
<evidence type="ECO:0000256" key="4">
    <source>
        <dbReference type="ARBA" id="ARBA00022634"/>
    </source>
</evidence>
<gene>
    <name evidence="20" type="ORF">N0F65_010016</name>
</gene>
<comment type="catalytic activity">
    <reaction evidence="14">
        <text>DNA(n) + a 2'-deoxyribonucleoside 5'-triphosphate = DNA(n+1) + diphosphate</text>
        <dbReference type="Rhea" id="RHEA:22508"/>
        <dbReference type="Rhea" id="RHEA-COMP:17339"/>
        <dbReference type="Rhea" id="RHEA-COMP:17340"/>
        <dbReference type="ChEBI" id="CHEBI:33019"/>
        <dbReference type="ChEBI" id="CHEBI:61560"/>
        <dbReference type="ChEBI" id="CHEBI:173112"/>
        <dbReference type="EC" id="2.7.7.7"/>
    </reaction>
</comment>
<evidence type="ECO:0000256" key="15">
    <source>
        <dbReference type="PIRSR" id="PIRSR622312-50"/>
    </source>
</evidence>
<keyword evidence="16" id="KW-0175">Coiled coil</keyword>
<evidence type="ECO:0000256" key="11">
    <source>
        <dbReference type="ARBA" id="ARBA00022989"/>
    </source>
</evidence>
<feature type="compositionally biased region" description="Polar residues" evidence="17">
    <location>
        <begin position="1259"/>
        <end position="1272"/>
    </location>
</feature>
<reference evidence="20" key="2">
    <citation type="journal article" date="2023" name="Microbiol Resour">
        <title>Decontamination and Annotation of the Draft Genome Sequence of the Oomycete Lagenidium giganteum ARSEF 373.</title>
        <authorList>
            <person name="Morgan W.R."/>
            <person name="Tartar A."/>
        </authorList>
    </citation>
    <scope>NUCLEOTIDE SEQUENCE</scope>
    <source>
        <strain evidence="20">ARSEF 373</strain>
    </source>
</reference>
<evidence type="ECO:0000256" key="6">
    <source>
        <dbReference type="ARBA" id="ARBA00022692"/>
    </source>
</evidence>
<dbReference type="GO" id="GO:0005886">
    <property type="term" value="C:plasma membrane"/>
    <property type="evidence" value="ECO:0007669"/>
    <property type="project" value="UniProtKB-ARBA"/>
</dbReference>
<evidence type="ECO:0000256" key="5">
    <source>
        <dbReference type="ARBA" id="ARBA00022679"/>
    </source>
</evidence>
<dbReference type="GO" id="GO:0005634">
    <property type="term" value="C:nucleus"/>
    <property type="evidence" value="ECO:0007669"/>
    <property type="project" value="TreeGrafter"/>
</dbReference>
<evidence type="ECO:0000256" key="8">
    <source>
        <dbReference type="ARBA" id="ARBA00022705"/>
    </source>
</evidence>
<evidence type="ECO:0000256" key="18">
    <source>
        <dbReference type="SAM" id="Phobius"/>
    </source>
</evidence>
<evidence type="ECO:0000256" key="12">
    <source>
        <dbReference type="ARBA" id="ARBA00023136"/>
    </source>
</evidence>
<evidence type="ECO:0000256" key="9">
    <source>
        <dbReference type="ARBA" id="ARBA00022763"/>
    </source>
</evidence>
<evidence type="ECO:0000256" key="16">
    <source>
        <dbReference type="SAM" id="Coils"/>
    </source>
</evidence>